<comment type="caution">
    <text evidence="2">The sequence shown here is derived from an EMBL/GenBank/DDBJ whole genome shotgun (WGS) entry which is preliminary data.</text>
</comment>
<dbReference type="InterPro" id="IPR022024">
    <property type="entry name" value="DUF3602"/>
</dbReference>
<feature type="compositionally biased region" description="Basic and acidic residues" evidence="1">
    <location>
        <begin position="67"/>
        <end position="89"/>
    </location>
</feature>
<name>A0AAE1C4D3_9PEZI</name>
<feature type="region of interest" description="Disordered" evidence="1">
    <location>
        <begin position="1"/>
        <end position="193"/>
    </location>
</feature>
<gene>
    <name evidence="2" type="ORF">LTR78_002356</name>
</gene>
<dbReference type="PANTHER" id="PTHR34693:SF1">
    <property type="entry name" value="PROTEIN PAR32"/>
    <property type="match status" value="1"/>
</dbReference>
<accession>A0AAE1C4D3</accession>
<dbReference type="Proteomes" id="UP001274830">
    <property type="component" value="Unassembled WGS sequence"/>
</dbReference>
<dbReference type="InterPro" id="IPR053203">
    <property type="entry name" value="Cisplatin_resist-associated"/>
</dbReference>
<reference evidence="2" key="1">
    <citation type="submission" date="2023-07" db="EMBL/GenBank/DDBJ databases">
        <title>Black Yeasts Isolated from many extreme environments.</title>
        <authorList>
            <person name="Coleine C."/>
            <person name="Stajich J.E."/>
            <person name="Selbmann L."/>
        </authorList>
    </citation>
    <scope>NUCLEOTIDE SEQUENCE</scope>
    <source>
        <strain evidence="2">CCFEE 5485</strain>
    </source>
</reference>
<dbReference type="AlphaFoldDB" id="A0AAE1C4D3"/>
<feature type="compositionally biased region" description="Basic and acidic residues" evidence="1">
    <location>
        <begin position="165"/>
        <end position="182"/>
    </location>
</feature>
<dbReference type="EMBL" id="JAUTXT010000006">
    <property type="protein sequence ID" value="KAK3677506.1"/>
    <property type="molecule type" value="Genomic_DNA"/>
</dbReference>
<proteinExistence type="predicted"/>
<dbReference type="Pfam" id="PF12223">
    <property type="entry name" value="DUF3602"/>
    <property type="match status" value="1"/>
</dbReference>
<evidence type="ECO:0000313" key="3">
    <source>
        <dbReference type="Proteomes" id="UP001274830"/>
    </source>
</evidence>
<sequence length="193" mass="19860">MADRLKDALRPGTTDRSTSHGRGGAGNIKNSSKTTVEAGDLATPTIKTDLYTTGRGGQGNMATNLHSHPEFARAAQDVEQHDSAPREPAKGTFHWGRGGQGNMVTLKQEGDGKVVPASGSGNGNGNGSGSGKKERTSSKGAGEMGEKPVGRRGSFQGVKSMLGIGKEKEKKEEKVAAVDRDGTGTVGGSAVQE</sequence>
<feature type="compositionally biased region" description="Gly residues" evidence="1">
    <location>
        <begin position="120"/>
        <end position="130"/>
    </location>
</feature>
<dbReference type="PANTHER" id="PTHR34693">
    <property type="entry name" value="PROTEIN PAR32"/>
    <property type="match status" value="1"/>
</dbReference>
<evidence type="ECO:0000256" key="1">
    <source>
        <dbReference type="SAM" id="MobiDB-lite"/>
    </source>
</evidence>
<protein>
    <submittedName>
        <fullName evidence="2">Uncharacterized protein</fullName>
    </submittedName>
</protein>
<organism evidence="2 3">
    <name type="scientific">Recurvomyces mirabilis</name>
    <dbReference type="NCBI Taxonomy" id="574656"/>
    <lineage>
        <taxon>Eukaryota</taxon>
        <taxon>Fungi</taxon>
        <taxon>Dikarya</taxon>
        <taxon>Ascomycota</taxon>
        <taxon>Pezizomycotina</taxon>
        <taxon>Dothideomycetes</taxon>
        <taxon>Dothideomycetidae</taxon>
        <taxon>Mycosphaerellales</taxon>
        <taxon>Teratosphaeriaceae</taxon>
        <taxon>Recurvomyces</taxon>
    </lineage>
</organism>
<evidence type="ECO:0000313" key="2">
    <source>
        <dbReference type="EMBL" id="KAK3677506.1"/>
    </source>
</evidence>
<keyword evidence="3" id="KW-1185">Reference proteome</keyword>